<dbReference type="EMBL" id="DQ366718">
    <property type="protein sequence ID" value="ABE10969.1"/>
    <property type="molecule type" value="Genomic_DNA"/>
</dbReference>
<dbReference type="Pfam" id="PF05930">
    <property type="entry name" value="Phage_AlpA"/>
    <property type="match status" value="1"/>
</dbReference>
<dbReference type="AlphaFoldDB" id="Q1PKQ1"/>
<gene>
    <name evidence="1" type="ORF">ASNC612_0021</name>
</gene>
<sequence>MSEGKFPKNIHLGPKISVWIEREIQEWINSQILLNRQ</sequence>
<dbReference type="Gene3D" id="1.10.238.160">
    <property type="match status" value="1"/>
</dbReference>
<protein>
    <submittedName>
        <fullName evidence="1">Putative transcriptional regulator</fullName>
    </submittedName>
</protein>
<accession>Q1PKQ1</accession>
<dbReference type="InterPro" id="IPR010260">
    <property type="entry name" value="AlpA"/>
</dbReference>
<organism evidence="1">
    <name type="scientific">uncultured Prochlorococcus marinus clone ASNC612</name>
    <dbReference type="NCBI Taxonomy" id="379370"/>
    <lineage>
        <taxon>Bacteria</taxon>
        <taxon>Bacillati</taxon>
        <taxon>Cyanobacteriota</taxon>
        <taxon>Cyanophyceae</taxon>
        <taxon>Synechococcales</taxon>
        <taxon>Prochlorococcaceae</taxon>
        <taxon>Prochlorococcus</taxon>
    </lineage>
</organism>
<reference evidence="1" key="2">
    <citation type="submission" date="2006-04" db="EMBL/GenBank/DDBJ databases">
        <title>Sequencing of the draft fosmids and assembly of Prochlorococcus marinus environmental genome fragment.</title>
        <authorList>
            <consortium name="US DOE Joint Genome Institute (JGI)"/>
            <person name="Copeland A."/>
            <person name="Lucas S."/>
            <person name="Lapidus A."/>
            <person name="Barry K."/>
            <person name="Detter J.C."/>
            <person name="Glavina T."/>
            <person name="Hammon N."/>
            <person name="Israni S."/>
            <person name="Richardson P."/>
        </authorList>
    </citation>
    <scope>NUCLEOTIDE SEQUENCE</scope>
</reference>
<evidence type="ECO:0000313" key="1">
    <source>
        <dbReference type="EMBL" id="ABE10969.1"/>
    </source>
</evidence>
<reference evidence="1" key="1">
    <citation type="journal article" date="2006" name="Science">
        <title>Genomic islands and the ecology and evolution of Prochlorococcus.</title>
        <authorList>
            <person name="Coleman M.L."/>
            <person name="Sullivan M.B."/>
            <person name="Martiny A.C."/>
            <person name="Steglich C."/>
            <person name="Barry K."/>
            <person name="Delong E.F."/>
            <person name="Chisholm S.W."/>
        </authorList>
    </citation>
    <scope>NUCLEOTIDE SEQUENCE</scope>
</reference>
<proteinExistence type="predicted"/>
<name>Q1PKQ1_PROMR</name>